<protein>
    <recommendedName>
        <fullName evidence="2">CRISPR type III-associated protein domain-containing protein</fullName>
    </recommendedName>
</protein>
<evidence type="ECO:0000256" key="1">
    <source>
        <dbReference type="ARBA" id="ARBA00023118"/>
    </source>
</evidence>
<gene>
    <name evidence="3" type="ordered locus">Desru_3520</name>
</gene>
<reference evidence="4" key="1">
    <citation type="submission" date="2011-05" db="EMBL/GenBank/DDBJ databases">
        <title>Complete sequence of Desulfotomaculum ruminis DSM 2154.</title>
        <authorList>
            <person name="Lucas S."/>
            <person name="Copeland A."/>
            <person name="Lapidus A."/>
            <person name="Cheng J.-F."/>
            <person name="Goodwin L."/>
            <person name="Pitluck S."/>
            <person name="Lu M."/>
            <person name="Detter J.C."/>
            <person name="Han C."/>
            <person name="Tapia R."/>
            <person name="Land M."/>
            <person name="Hauser L."/>
            <person name="Kyrpides N."/>
            <person name="Ivanova N."/>
            <person name="Mikhailova N."/>
            <person name="Pagani I."/>
            <person name="Stams A.J.M."/>
            <person name="Plugge C.M."/>
            <person name="Muyzer G."/>
            <person name="Kuever J."/>
            <person name="Parshina S.N."/>
            <person name="Ivanova A.E."/>
            <person name="Nazina T.N."/>
            <person name="Brambilla E."/>
            <person name="Spring S."/>
            <person name="Klenk H.-P."/>
            <person name="Woyke T."/>
        </authorList>
    </citation>
    <scope>NUCLEOTIDE SEQUENCE [LARGE SCALE GENOMIC DNA]</scope>
    <source>
        <strain evidence="4">ATCC 23193 / DSM 2154 / NCIB 8452 / DL</strain>
    </source>
</reference>
<dbReference type="KEGG" id="dru:Desru_3520"/>
<keyword evidence="1" id="KW-0051">Antiviral defense</keyword>
<evidence type="ECO:0000313" key="3">
    <source>
        <dbReference type="EMBL" id="AEG61723.1"/>
    </source>
</evidence>
<accession>F6DMG2</accession>
<organism evidence="3 4">
    <name type="scientific">Desulforamulus ruminis (strain ATCC 23193 / DSM 2154 / NCIMB 8452 / DL)</name>
    <name type="common">Desulfotomaculum ruminis</name>
    <dbReference type="NCBI Taxonomy" id="696281"/>
    <lineage>
        <taxon>Bacteria</taxon>
        <taxon>Bacillati</taxon>
        <taxon>Bacillota</taxon>
        <taxon>Clostridia</taxon>
        <taxon>Eubacteriales</taxon>
        <taxon>Peptococcaceae</taxon>
        <taxon>Desulforamulus</taxon>
    </lineage>
</organism>
<dbReference type="GO" id="GO:0051607">
    <property type="term" value="P:defense response to virus"/>
    <property type="evidence" value="ECO:0007669"/>
    <property type="project" value="UniProtKB-KW"/>
</dbReference>
<feature type="domain" description="CRISPR type III-associated protein" evidence="2">
    <location>
        <begin position="13"/>
        <end position="217"/>
    </location>
</feature>
<reference evidence="3 4" key="2">
    <citation type="journal article" date="2012" name="Stand. Genomic Sci.">
        <title>Complete genome sequence of the sulfate-reducing firmicute Desulfotomaculum ruminis type strain (DL(T)).</title>
        <authorList>
            <person name="Spring S."/>
            <person name="Visser M."/>
            <person name="Lu M."/>
            <person name="Copeland A."/>
            <person name="Lapidus A."/>
            <person name="Lucas S."/>
            <person name="Cheng J.F."/>
            <person name="Han C."/>
            <person name="Tapia R."/>
            <person name="Goodwin L.A."/>
            <person name="Pitluck S."/>
            <person name="Ivanova N."/>
            <person name="Land M."/>
            <person name="Hauser L."/>
            <person name="Larimer F."/>
            <person name="Rohde M."/>
            <person name="Goker M."/>
            <person name="Detter J.C."/>
            <person name="Kyrpides N.C."/>
            <person name="Woyke T."/>
            <person name="Schaap P.J."/>
            <person name="Plugge C.M."/>
            <person name="Muyzer G."/>
            <person name="Kuever J."/>
            <person name="Pereira I.A."/>
            <person name="Parshina S.N."/>
            <person name="Bernier-Latmani R."/>
            <person name="Stams A.J."/>
            <person name="Klenk H.P."/>
        </authorList>
    </citation>
    <scope>NUCLEOTIDE SEQUENCE [LARGE SCALE GENOMIC DNA]</scope>
    <source>
        <strain evidence="4">ATCC 23193 / DSM 2154 / NCIB 8452 / DL</strain>
    </source>
</reference>
<proteinExistence type="predicted"/>
<sequence length="551" mass="63300">MGDYIMTVYYYYELKTLQPLKMGGTGSQADNETALDYIAGSALRGAFIGAYVREKPEIQLCRDSLMRKRWLEGDLRFLNGYISIDGQRSRPFPACLCMTKNNRKLFSEQNQPAPVVNSLDHLIGEQMERLPAAGFISDWTAEQITWHQTKMTAKLHINLQGEQTRLYRYEAIAAGQTFIAVVAVDHEDDEIKTFLQSFTNKIIYLGGSKSNGYGKCRVISVTRRTENPEYGDNWPVFSQTLYVYCLSDIIVRDEKGRLSSRIPEHILAAGLGVDKAFLESAAVQTITTDGFNQKWGARLPKQQAIRKGSIFKFRYEGNIDQSKAEQFLHQGIGERRVDGFGRIALLPDMKVELVGKGEALPMSRQVSDFRLNQEELRQVQQMLKRVMMQRIRAGLENRILEWSQDSDDKAISSSQLAQWMDLFNRAKGLAPDAGKAEIEQYILYLEKRGKEQKGKSEETERANQRVLHSLRDARIGKKPWLEQIHSYIRQADDVDELIHSLQLPELSIAGQEAKVLLSKEEVYCLNMEMLYQYVRERRRLANFKKQRRQKV</sequence>
<dbReference type="STRING" id="696281.Desru_3520"/>
<dbReference type="Pfam" id="PF03787">
    <property type="entry name" value="RAMPs"/>
    <property type="match status" value="1"/>
</dbReference>
<dbReference type="InterPro" id="IPR005537">
    <property type="entry name" value="RAMP_III_fam"/>
</dbReference>
<evidence type="ECO:0000259" key="2">
    <source>
        <dbReference type="Pfam" id="PF03787"/>
    </source>
</evidence>
<dbReference type="eggNOG" id="COG1337">
    <property type="taxonomic scope" value="Bacteria"/>
</dbReference>
<keyword evidence="4" id="KW-1185">Reference proteome</keyword>
<dbReference type="EMBL" id="CP002780">
    <property type="protein sequence ID" value="AEG61723.1"/>
    <property type="molecule type" value="Genomic_DNA"/>
</dbReference>
<evidence type="ECO:0000313" key="4">
    <source>
        <dbReference type="Proteomes" id="UP000009234"/>
    </source>
</evidence>
<dbReference type="HOGENOM" id="CLU_510664_0_0_9"/>
<name>F6DMG2_DESRL</name>
<dbReference type="AlphaFoldDB" id="F6DMG2"/>
<dbReference type="Proteomes" id="UP000009234">
    <property type="component" value="Chromosome"/>
</dbReference>